<protein>
    <submittedName>
        <fullName evidence="10">TolC family outer membrane protein</fullName>
    </submittedName>
</protein>
<evidence type="ECO:0000256" key="9">
    <source>
        <dbReference type="SAM" id="SignalP"/>
    </source>
</evidence>
<accession>A0AA47LRH4</accession>
<organism evidence="10 11">
    <name type="scientific">Salinivibrio kushneri</name>
    <dbReference type="NCBI Taxonomy" id="1908198"/>
    <lineage>
        <taxon>Bacteria</taxon>
        <taxon>Pseudomonadati</taxon>
        <taxon>Pseudomonadota</taxon>
        <taxon>Gammaproteobacteria</taxon>
        <taxon>Vibrionales</taxon>
        <taxon>Vibrionaceae</taxon>
        <taxon>Salinivibrio</taxon>
    </lineage>
</organism>
<gene>
    <name evidence="10" type="ORF">N8M53_10475</name>
</gene>
<dbReference type="EMBL" id="CP114588">
    <property type="protein sequence ID" value="WBA08237.1"/>
    <property type="molecule type" value="Genomic_DNA"/>
</dbReference>
<dbReference type="PANTHER" id="PTHR30026">
    <property type="entry name" value="OUTER MEMBRANE PROTEIN TOLC"/>
    <property type="match status" value="1"/>
</dbReference>
<dbReference type="SUPFAM" id="SSF56954">
    <property type="entry name" value="Outer membrane efflux proteins (OEP)"/>
    <property type="match status" value="1"/>
</dbReference>
<dbReference type="InterPro" id="IPR051906">
    <property type="entry name" value="TolC-like"/>
</dbReference>
<evidence type="ECO:0000256" key="6">
    <source>
        <dbReference type="ARBA" id="ARBA00023136"/>
    </source>
</evidence>
<dbReference type="PANTHER" id="PTHR30026:SF22">
    <property type="entry name" value="OUTER MEMBRANE EFFLUX PROTEIN"/>
    <property type="match status" value="1"/>
</dbReference>
<dbReference type="GO" id="GO:1990281">
    <property type="term" value="C:efflux pump complex"/>
    <property type="evidence" value="ECO:0007669"/>
    <property type="project" value="TreeGrafter"/>
</dbReference>
<evidence type="ECO:0000256" key="3">
    <source>
        <dbReference type="ARBA" id="ARBA00022448"/>
    </source>
</evidence>
<proteinExistence type="inferred from homology"/>
<keyword evidence="5" id="KW-0812">Transmembrane</keyword>
<evidence type="ECO:0000256" key="8">
    <source>
        <dbReference type="SAM" id="Coils"/>
    </source>
</evidence>
<comment type="similarity">
    <text evidence="2">Belongs to the outer membrane factor (OMF) (TC 1.B.17) family.</text>
</comment>
<dbReference type="AlphaFoldDB" id="A0AA47LRH4"/>
<keyword evidence="9" id="KW-0732">Signal</keyword>
<dbReference type="GO" id="GO:0015562">
    <property type="term" value="F:efflux transmembrane transporter activity"/>
    <property type="evidence" value="ECO:0007669"/>
    <property type="project" value="InterPro"/>
</dbReference>
<keyword evidence="4" id="KW-1134">Transmembrane beta strand</keyword>
<dbReference type="Pfam" id="PF02321">
    <property type="entry name" value="OEP"/>
    <property type="match status" value="2"/>
</dbReference>
<dbReference type="NCBIfam" id="TIGR01844">
    <property type="entry name" value="type_I_sec_TolC"/>
    <property type="match status" value="1"/>
</dbReference>
<evidence type="ECO:0000256" key="5">
    <source>
        <dbReference type="ARBA" id="ARBA00022692"/>
    </source>
</evidence>
<keyword evidence="7" id="KW-0998">Cell outer membrane</keyword>
<reference evidence="10" key="1">
    <citation type="submission" date="2022-09" db="EMBL/GenBank/DDBJ databases">
        <authorList>
            <person name="Li Z.-J."/>
        </authorList>
    </citation>
    <scope>NUCLEOTIDE SEQUENCE</scope>
    <source>
        <strain evidence="10">TGB11</strain>
    </source>
</reference>
<comment type="subcellular location">
    <subcellularLocation>
        <location evidence="1">Cell outer membrane</location>
    </subcellularLocation>
</comment>
<name>A0AA47LRH4_9GAMM</name>
<evidence type="ECO:0000256" key="7">
    <source>
        <dbReference type="ARBA" id="ARBA00023237"/>
    </source>
</evidence>
<dbReference type="InterPro" id="IPR010130">
    <property type="entry name" value="T1SS_OMP_TolC"/>
</dbReference>
<keyword evidence="6" id="KW-0472">Membrane</keyword>
<dbReference type="Gene3D" id="1.20.1600.10">
    <property type="entry name" value="Outer membrane efflux proteins (OEP)"/>
    <property type="match status" value="1"/>
</dbReference>
<keyword evidence="3" id="KW-0813">Transport</keyword>
<keyword evidence="8" id="KW-0175">Coiled coil</keyword>
<evidence type="ECO:0000256" key="4">
    <source>
        <dbReference type="ARBA" id="ARBA00022452"/>
    </source>
</evidence>
<dbReference type="Proteomes" id="UP001164748">
    <property type="component" value="Chromosome"/>
</dbReference>
<feature type="coiled-coil region" evidence="8">
    <location>
        <begin position="192"/>
        <end position="219"/>
    </location>
</feature>
<feature type="signal peptide" evidence="9">
    <location>
        <begin position="1"/>
        <end position="29"/>
    </location>
</feature>
<evidence type="ECO:0000256" key="1">
    <source>
        <dbReference type="ARBA" id="ARBA00004442"/>
    </source>
</evidence>
<evidence type="ECO:0000313" key="11">
    <source>
        <dbReference type="Proteomes" id="UP001164748"/>
    </source>
</evidence>
<feature type="chain" id="PRO_5041349105" evidence="9">
    <location>
        <begin position="30"/>
        <end position="463"/>
    </location>
</feature>
<dbReference type="RefSeq" id="WP_269578738.1">
    <property type="nucleotide sequence ID" value="NZ_CP114588.1"/>
</dbReference>
<evidence type="ECO:0000256" key="2">
    <source>
        <dbReference type="ARBA" id="ARBA00007613"/>
    </source>
</evidence>
<dbReference type="GO" id="GO:0015288">
    <property type="term" value="F:porin activity"/>
    <property type="evidence" value="ECO:0007669"/>
    <property type="project" value="TreeGrafter"/>
</dbReference>
<evidence type="ECO:0000313" key="10">
    <source>
        <dbReference type="EMBL" id="WBA08237.1"/>
    </source>
</evidence>
<dbReference type="InterPro" id="IPR003423">
    <property type="entry name" value="OMP_efflux"/>
</dbReference>
<dbReference type="GO" id="GO:0009279">
    <property type="term" value="C:cell outer membrane"/>
    <property type="evidence" value="ECO:0007669"/>
    <property type="project" value="UniProtKB-SubCell"/>
</dbReference>
<sequence length="463" mass="51714">MLNFSHVVNKKRIATLTLAMSLSSPAVMSQTLEQAVASSLESHPQIRQAFARYKASEQAIEQAEAGYYPTLDATAGIGWERTDSPATRRDTTTDDEVDLTRRELGVSLRQVLFDGFRTQNEVSRTENEATAEQWALVATAEDKALEVARVYLDVLVADEVVTLAEKNLDNHQEIYDAIKESNEGGFAKASDLSQVTGRLARANANLMSARNNLADARSAFTKIVGAAPEDLHLPRPDEAMLPSSLDTLMARALEKHPRLRSAQADIAAANAARDGSRAAYLPEFNIEVDANWNDNVSGEDGAGPPDVGGENNNIQAMVRMRYNLFNGGADRARERQTAYQTIEAREINEMAHRDVIEGAKLAWNARTYLEEQRDFMRQHVEAATDTRNAYREEFRLNARTLLDVLDSQNELFETRREYLSKEADERYAQYRILNATGQLLASLRVDMPASWDIKSLTGQEREQ</sequence>